<dbReference type="GO" id="GO:0005507">
    <property type="term" value="F:copper ion binding"/>
    <property type="evidence" value="ECO:0007669"/>
    <property type="project" value="TreeGrafter"/>
</dbReference>
<dbReference type="RefSeq" id="WP_004072863.1">
    <property type="nucleotide sequence ID" value="NZ_CM001488.1"/>
</dbReference>
<evidence type="ECO:0000256" key="1">
    <source>
        <dbReference type="ARBA" id="ARBA00010169"/>
    </source>
</evidence>
<proteinExistence type="inferred from homology"/>
<dbReference type="GO" id="GO:0010038">
    <property type="term" value="P:response to metal ion"/>
    <property type="evidence" value="ECO:0007669"/>
    <property type="project" value="InterPro"/>
</dbReference>
<gene>
    <name evidence="2" type="ORF">DespoDRAFT_01705</name>
</gene>
<reference evidence="2 3" key="2">
    <citation type="submission" date="2012-02" db="EMBL/GenBank/DDBJ databases">
        <title>Improved High-Quality Draft sequence of Desulfobacter postgatei 2ac9.</title>
        <authorList>
            <consortium name="US DOE Joint Genome Institute"/>
            <person name="Lucas S."/>
            <person name="Han J."/>
            <person name="Lapidus A."/>
            <person name="Cheng J.-F."/>
            <person name="Goodwin L."/>
            <person name="Pitluck S."/>
            <person name="Peters L."/>
            <person name="Ovchinnikova G."/>
            <person name="Held B."/>
            <person name="Detter J.C."/>
            <person name="Han C."/>
            <person name="Tapia R."/>
            <person name="Land M."/>
            <person name="Hauser L."/>
            <person name="Kyrpides N."/>
            <person name="Ivanova N."/>
            <person name="Pagani I."/>
            <person name="Orellana R."/>
            <person name="Lovley D."/>
            <person name="Woyke T."/>
        </authorList>
    </citation>
    <scope>NUCLEOTIDE SEQUENCE [LARGE SCALE GENOMIC DNA]</scope>
    <source>
        <strain evidence="2 3">2ac9</strain>
    </source>
</reference>
<dbReference type="Proteomes" id="UP000005778">
    <property type="component" value="Chromosome"/>
</dbReference>
<dbReference type="HOGENOM" id="CLU_098807_3_1_7"/>
<sequence>MEIRFVYMTAENMDEASQIARTLVQRRLAACVNIIDGMRSVYEWKGTLQEEREVVMIAKTRADCLPDLVEAVKGMHSYDCPCIVGLDVLDGNNAFLDWIRAQVGPASVADNEWHAKQD</sequence>
<reference evidence="2 3" key="1">
    <citation type="submission" date="2011-09" db="EMBL/GenBank/DDBJ databases">
        <authorList>
            <consortium name="US DOE Joint Genome Institute (JGI-PGF)"/>
            <person name="Lucas S."/>
            <person name="Han J."/>
            <person name="Lapidus A."/>
            <person name="Cheng J.-F."/>
            <person name="Goodwin L."/>
            <person name="Pitluck S."/>
            <person name="Peters L."/>
            <person name="Land M.L."/>
            <person name="Hauser L."/>
            <person name="Orellana R."/>
            <person name="Lovley D."/>
            <person name="Woyke T.J."/>
        </authorList>
    </citation>
    <scope>NUCLEOTIDE SEQUENCE [LARGE SCALE GENOMIC DNA]</scope>
    <source>
        <strain evidence="2 3">2ac9</strain>
    </source>
</reference>
<dbReference type="InterPro" id="IPR011322">
    <property type="entry name" value="N-reg_PII-like_a/b"/>
</dbReference>
<dbReference type="PANTHER" id="PTHR23419:SF8">
    <property type="entry name" value="FI09726P"/>
    <property type="match status" value="1"/>
</dbReference>
<dbReference type="AlphaFoldDB" id="I5B2B1"/>
<dbReference type="InterPro" id="IPR004323">
    <property type="entry name" value="Ion_tolerance_CutA"/>
</dbReference>
<dbReference type="SUPFAM" id="SSF54913">
    <property type="entry name" value="GlnB-like"/>
    <property type="match status" value="1"/>
</dbReference>
<dbReference type="PANTHER" id="PTHR23419">
    <property type="entry name" value="DIVALENT CATION TOLERANCE CUTA-RELATED"/>
    <property type="match status" value="1"/>
</dbReference>
<dbReference type="EMBL" id="CM001488">
    <property type="protein sequence ID" value="EIM63624.1"/>
    <property type="molecule type" value="Genomic_DNA"/>
</dbReference>
<dbReference type="Gene3D" id="3.30.70.120">
    <property type="match status" value="1"/>
</dbReference>
<name>I5B2B1_9BACT</name>
<dbReference type="Pfam" id="PF03091">
    <property type="entry name" value="CutA1"/>
    <property type="match status" value="1"/>
</dbReference>
<protein>
    <submittedName>
        <fullName evidence="2">Uncharacterized protein involved in tolerance to divalent cations</fullName>
    </submittedName>
</protein>
<dbReference type="InterPro" id="IPR015867">
    <property type="entry name" value="N-reg_PII/ATP_PRibTrfase_C"/>
</dbReference>
<dbReference type="eggNOG" id="COG1324">
    <property type="taxonomic scope" value="Bacteria"/>
</dbReference>
<evidence type="ECO:0000313" key="3">
    <source>
        <dbReference type="Proteomes" id="UP000005778"/>
    </source>
</evidence>
<dbReference type="OrthoDB" id="37622at2"/>
<keyword evidence="3" id="KW-1185">Reference proteome</keyword>
<accession>I5B2B1</accession>
<dbReference type="STRING" id="879212.DespoDRAFT_01705"/>
<comment type="similarity">
    <text evidence="1">Belongs to the CutA family.</text>
</comment>
<organism evidence="2 3">
    <name type="scientific">Desulfobacter postgatei 2ac9</name>
    <dbReference type="NCBI Taxonomy" id="879212"/>
    <lineage>
        <taxon>Bacteria</taxon>
        <taxon>Pseudomonadati</taxon>
        <taxon>Thermodesulfobacteriota</taxon>
        <taxon>Desulfobacteria</taxon>
        <taxon>Desulfobacterales</taxon>
        <taxon>Desulfobacteraceae</taxon>
        <taxon>Desulfobacter</taxon>
    </lineage>
</organism>
<evidence type="ECO:0000313" key="2">
    <source>
        <dbReference type="EMBL" id="EIM63624.1"/>
    </source>
</evidence>